<feature type="compositionally biased region" description="Basic and acidic residues" evidence="1">
    <location>
        <begin position="189"/>
        <end position="200"/>
    </location>
</feature>
<dbReference type="EMBL" id="CM000133">
    <property type="protein sequence ID" value="EEC83104.1"/>
    <property type="molecule type" value="Genomic_DNA"/>
</dbReference>
<sequence>MVDQMQDGALYLWLPYQSRCHPVRVGVAMESLAVHKASVSFKFKLIGGVETRSSCSTSTCGRRFRIQEDNKGEAASDYALSHLHSVHFEICMSCKVLNTCVLDVETRFYDLQLKFLATPHERRQIHRGNSHPTHHTNATPHANDVGVTADAAMHATNVRSTVDPTLPATDARSVLGATARPPPTLERGGGGERGGEEALERWSGGLTD</sequence>
<dbReference type="AlphaFoldDB" id="B8BBX4"/>
<protein>
    <submittedName>
        <fullName evidence="2">Uncharacterized protein</fullName>
    </submittedName>
</protein>
<feature type="region of interest" description="Disordered" evidence="1">
    <location>
        <begin position="162"/>
        <end position="208"/>
    </location>
</feature>
<evidence type="ECO:0000256" key="1">
    <source>
        <dbReference type="SAM" id="MobiDB-lite"/>
    </source>
</evidence>
<gene>
    <name evidence="2" type="ORF">OsI_28257</name>
</gene>
<dbReference type="Proteomes" id="UP000007015">
    <property type="component" value="Chromosome 8"/>
</dbReference>
<evidence type="ECO:0000313" key="3">
    <source>
        <dbReference type="Proteomes" id="UP000007015"/>
    </source>
</evidence>
<evidence type="ECO:0000313" key="2">
    <source>
        <dbReference type="EMBL" id="EEC83104.1"/>
    </source>
</evidence>
<accession>B8BBX4</accession>
<name>B8BBX4_ORYSI</name>
<dbReference type="HOGENOM" id="CLU_1498688_0_0_1"/>
<organism evidence="2 3">
    <name type="scientific">Oryza sativa subsp. indica</name>
    <name type="common">Rice</name>
    <dbReference type="NCBI Taxonomy" id="39946"/>
    <lineage>
        <taxon>Eukaryota</taxon>
        <taxon>Viridiplantae</taxon>
        <taxon>Streptophyta</taxon>
        <taxon>Embryophyta</taxon>
        <taxon>Tracheophyta</taxon>
        <taxon>Spermatophyta</taxon>
        <taxon>Magnoliopsida</taxon>
        <taxon>Liliopsida</taxon>
        <taxon>Poales</taxon>
        <taxon>Poaceae</taxon>
        <taxon>BOP clade</taxon>
        <taxon>Oryzoideae</taxon>
        <taxon>Oryzeae</taxon>
        <taxon>Oryzinae</taxon>
        <taxon>Oryza</taxon>
        <taxon>Oryza sativa</taxon>
    </lineage>
</organism>
<dbReference type="Gramene" id="BGIOSGA028203-TA">
    <property type="protein sequence ID" value="BGIOSGA028203-PA"/>
    <property type="gene ID" value="BGIOSGA028203"/>
</dbReference>
<keyword evidence="3" id="KW-1185">Reference proteome</keyword>
<proteinExistence type="predicted"/>
<reference evidence="2 3" key="1">
    <citation type="journal article" date="2005" name="PLoS Biol.">
        <title>The genomes of Oryza sativa: a history of duplications.</title>
        <authorList>
            <person name="Yu J."/>
            <person name="Wang J."/>
            <person name="Lin W."/>
            <person name="Li S."/>
            <person name="Li H."/>
            <person name="Zhou J."/>
            <person name="Ni P."/>
            <person name="Dong W."/>
            <person name="Hu S."/>
            <person name="Zeng C."/>
            <person name="Zhang J."/>
            <person name="Zhang Y."/>
            <person name="Li R."/>
            <person name="Xu Z."/>
            <person name="Li S."/>
            <person name="Li X."/>
            <person name="Zheng H."/>
            <person name="Cong L."/>
            <person name="Lin L."/>
            <person name="Yin J."/>
            <person name="Geng J."/>
            <person name="Li G."/>
            <person name="Shi J."/>
            <person name="Liu J."/>
            <person name="Lv H."/>
            <person name="Li J."/>
            <person name="Wang J."/>
            <person name="Deng Y."/>
            <person name="Ran L."/>
            <person name="Shi X."/>
            <person name="Wang X."/>
            <person name="Wu Q."/>
            <person name="Li C."/>
            <person name="Ren X."/>
            <person name="Wang J."/>
            <person name="Wang X."/>
            <person name="Li D."/>
            <person name="Liu D."/>
            <person name="Zhang X."/>
            <person name="Ji Z."/>
            <person name="Zhao W."/>
            <person name="Sun Y."/>
            <person name="Zhang Z."/>
            <person name="Bao J."/>
            <person name="Han Y."/>
            <person name="Dong L."/>
            <person name="Ji J."/>
            <person name="Chen P."/>
            <person name="Wu S."/>
            <person name="Liu J."/>
            <person name="Xiao Y."/>
            <person name="Bu D."/>
            <person name="Tan J."/>
            <person name="Yang L."/>
            <person name="Ye C."/>
            <person name="Zhang J."/>
            <person name="Xu J."/>
            <person name="Zhou Y."/>
            <person name="Yu Y."/>
            <person name="Zhang B."/>
            <person name="Zhuang S."/>
            <person name="Wei H."/>
            <person name="Liu B."/>
            <person name="Lei M."/>
            <person name="Yu H."/>
            <person name="Li Y."/>
            <person name="Xu H."/>
            <person name="Wei S."/>
            <person name="He X."/>
            <person name="Fang L."/>
            <person name="Zhang Z."/>
            <person name="Zhang Y."/>
            <person name="Huang X."/>
            <person name="Su Z."/>
            <person name="Tong W."/>
            <person name="Li J."/>
            <person name="Tong Z."/>
            <person name="Li S."/>
            <person name="Ye J."/>
            <person name="Wang L."/>
            <person name="Fang L."/>
            <person name="Lei T."/>
            <person name="Chen C."/>
            <person name="Chen H."/>
            <person name="Xu Z."/>
            <person name="Li H."/>
            <person name="Huang H."/>
            <person name="Zhang F."/>
            <person name="Xu H."/>
            <person name="Li N."/>
            <person name="Zhao C."/>
            <person name="Li S."/>
            <person name="Dong L."/>
            <person name="Huang Y."/>
            <person name="Li L."/>
            <person name="Xi Y."/>
            <person name="Qi Q."/>
            <person name="Li W."/>
            <person name="Zhang B."/>
            <person name="Hu W."/>
            <person name="Zhang Y."/>
            <person name="Tian X."/>
            <person name="Jiao Y."/>
            <person name="Liang X."/>
            <person name="Jin J."/>
            <person name="Gao L."/>
            <person name="Zheng W."/>
            <person name="Hao B."/>
            <person name="Liu S."/>
            <person name="Wang W."/>
            <person name="Yuan L."/>
            <person name="Cao M."/>
            <person name="McDermott J."/>
            <person name="Samudrala R."/>
            <person name="Wang J."/>
            <person name="Wong G.K."/>
            <person name="Yang H."/>
        </authorList>
    </citation>
    <scope>NUCLEOTIDE SEQUENCE [LARGE SCALE GENOMIC DNA]</scope>
    <source>
        <strain evidence="3">cv. 93-11</strain>
    </source>
</reference>